<sequence length="84" mass="9866">IILCLRSIEEKAMNAVLMKRDSEIVGETPPPPVNTFTIRMAFEPIDNYSKPIRSIENHYDPVAYCVRTKERHMPQLNFRYDILK</sequence>
<dbReference type="EMBL" id="BTSX01000002">
    <property type="protein sequence ID" value="GMS84271.1"/>
    <property type="molecule type" value="Genomic_DNA"/>
</dbReference>
<proteinExistence type="predicted"/>
<dbReference type="Proteomes" id="UP001432027">
    <property type="component" value="Unassembled WGS sequence"/>
</dbReference>
<name>A0AAV5SM04_9BILA</name>
<gene>
    <name evidence="1" type="ORF">PENTCL1PPCAC_6446</name>
</gene>
<protein>
    <submittedName>
        <fullName evidence="1">Uncharacterized protein</fullName>
    </submittedName>
</protein>
<feature type="non-terminal residue" evidence="1">
    <location>
        <position position="84"/>
    </location>
</feature>
<keyword evidence="2" id="KW-1185">Reference proteome</keyword>
<evidence type="ECO:0000313" key="2">
    <source>
        <dbReference type="Proteomes" id="UP001432027"/>
    </source>
</evidence>
<dbReference type="AlphaFoldDB" id="A0AAV5SM04"/>
<accession>A0AAV5SM04</accession>
<evidence type="ECO:0000313" key="1">
    <source>
        <dbReference type="EMBL" id="GMS84271.1"/>
    </source>
</evidence>
<reference evidence="1" key="1">
    <citation type="submission" date="2023-10" db="EMBL/GenBank/DDBJ databases">
        <title>Genome assembly of Pristionchus species.</title>
        <authorList>
            <person name="Yoshida K."/>
            <person name="Sommer R.J."/>
        </authorList>
    </citation>
    <scope>NUCLEOTIDE SEQUENCE</scope>
    <source>
        <strain evidence="1">RS0144</strain>
    </source>
</reference>
<feature type="non-terminal residue" evidence="1">
    <location>
        <position position="1"/>
    </location>
</feature>
<organism evidence="1 2">
    <name type="scientific">Pristionchus entomophagus</name>
    <dbReference type="NCBI Taxonomy" id="358040"/>
    <lineage>
        <taxon>Eukaryota</taxon>
        <taxon>Metazoa</taxon>
        <taxon>Ecdysozoa</taxon>
        <taxon>Nematoda</taxon>
        <taxon>Chromadorea</taxon>
        <taxon>Rhabditida</taxon>
        <taxon>Rhabditina</taxon>
        <taxon>Diplogasteromorpha</taxon>
        <taxon>Diplogasteroidea</taxon>
        <taxon>Neodiplogasteridae</taxon>
        <taxon>Pristionchus</taxon>
    </lineage>
</organism>
<comment type="caution">
    <text evidence="1">The sequence shown here is derived from an EMBL/GenBank/DDBJ whole genome shotgun (WGS) entry which is preliminary data.</text>
</comment>